<comment type="caution">
    <text evidence="3">The sequence shown here is derived from an EMBL/GenBank/DDBJ whole genome shotgun (WGS) entry which is preliminary data.</text>
</comment>
<dbReference type="AlphaFoldDB" id="A0A317EL32"/>
<dbReference type="RefSeq" id="WP_109902377.1">
    <property type="nucleotide sequence ID" value="NZ_QGLE01000001.1"/>
</dbReference>
<dbReference type="OrthoDB" id="9788640at2"/>
<protein>
    <recommendedName>
        <fullName evidence="2">UmuC domain-containing protein</fullName>
    </recommendedName>
</protein>
<dbReference type="InterPro" id="IPR001126">
    <property type="entry name" value="UmuC"/>
</dbReference>
<keyword evidence="1" id="KW-0227">DNA damage</keyword>
<dbReference type="InterPro" id="IPR050356">
    <property type="entry name" value="SulA_CellDiv_inhibitor"/>
</dbReference>
<evidence type="ECO:0000313" key="3">
    <source>
        <dbReference type="EMBL" id="PWR25915.1"/>
    </source>
</evidence>
<organism evidence="3 4">
    <name type="scientific">Zavarzinia aquatilis</name>
    <dbReference type="NCBI Taxonomy" id="2211142"/>
    <lineage>
        <taxon>Bacteria</taxon>
        <taxon>Pseudomonadati</taxon>
        <taxon>Pseudomonadota</taxon>
        <taxon>Alphaproteobacteria</taxon>
        <taxon>Rhodospirillales</taxon>
        <taxon>Zavarziniaceae</taxon>
        <taxon>Zavarzinia</taxon>
    </lineage>
</organism>
<evidence type="ECO:0000256" key="1">
    <source>
        <dbReference type="ARBA" id="ARBA00022763"/>
    </source>
</evidence>
<feature type="domain" description="UmuC" evidence="2">
    <location>
        <begin position="40"/>
        <end position="160"/>
    </location>
</feature>
<dbReference type="PANTHER" id="PTHR35369:SF2">
    <property type="entry name" value="BLR3025 PROTEIN"/>
    <property type="match status" value="1"/>
</dbReference>
<dbReference type="SUPFAM" id="SSF56672">
    <property type="entry name" value="DNA/RNA polymerases"/>
    <property type="match status" value="1"/>
</dbReference>
<dbReference type="Pfam" id="PF00817">
    <property type="entry name" value="IMS"/>
    <property type="match status" value="1"/>
</dbReference>
<name>A0A317EL32_9PROT</name>
<reference evidence="3 4" key="1">
    <citation type="submission" date="2018-05" db="EMBL/GenBank/DDBJ databases">
        <title>Zavarzinia sp. HR-AS.</title>
        <authorList>
            <person name="Lee Y."/>
            <person name="Jeon C.O."/>
        </authorList>
    </citation>
    <scope>NUCLEOTIDE SEQUENCE [LARGE SCALE GENOMIC DNA]</scope>
    <source>
        <strain evidence="3 4">HR-AS</strain>
    </source>
</reference>
<keyword evidence="4" id="KW-1185">Reference proteome</keyword>
<proteinExistence type="predicted"/>
<evidence type="ECO:0000259" key="2">
    <source>
        <dbReference type="Pfam" id="PF00817"/>
    </source>
</evidence>
<accession>A0A317EL32</accession>
<gene>
    <name evidence="3" type="ORF">DKG74_02905</name>
</gene>
<dbReference type="PANTHER" id="PTHR35369">
    <property type="entry name" value="BLR3025 PROTEIN-RELATED"/>
    <property type="match status" value="1"/>
</dbReference>
<dbReference type="CDD" id="cd03468">
    <property type="entry name" value="PolY_like"/>
    <property type="match status" value="1"/>
</dbReference>
<dbReference type="InterPro" id="IPR043502">
    <property type="entry name" value="DNA/RNA_pol_sf"/>
</dbReference>
<dbReference type="EMBL" id="QGLE01000001">
    <property type="protein sequence ID" value="PWR25915.1"/>
    <property type="molecule type" value="Genomic_DNA"/>
</dbReference>
<sequence>MTGVSASRRHLSIWLPRLATDRIERAAPSSPSATPAELPPLAVTGRQGNALRLIALNRAAAALGLVPGLGLADARAMYPELATADEDPAADRALLEAVADDMERWTPLVALDPPDGLLLDISGCAHLFGGEAAMAGAIRRRLRAAGLEARLALAATVGCAHALARHGREVTAAAGREEALLRPLPVAALRLERDQVIRLAEAGLETVADLLDRPRAPLAARHGASLLLRLDQALGRIDEPISPRLPVPDHMTERRLAEPISLEAHVLDAIGQLGDSLGRGLEAAGRGATRIEASLFRVDGVLRRICVGSSRPLRQGAEMRRLFADRLIAASDEWEAGFGFDLIRLAAVETALLRPLQPGLDGTAAVAADIAFAGLVDHLAARLGPGRIRRLGGRDTHVPEGAMVLPALGTAAAPTLSPPDQDSAVPVRPYRLLDRPEPVEALAEVPDGPPRRFRWRGAWHLVTRSEGPERIAPEWWRALGGDMPPTRDYFRVETEAGLRLWLFRAGLYGRETERPDWHLHGFFL</sequence>
<dbReference type="Proteomes" id="UP000245461">
    <property type="component" value="Unassembled WGS sequence"/>
</dbReference>
<dbReference type="GO" id="GO:0006281">
    <property type="term" value="P:DNA repair"/>
    <property type="evidence" value="ECO:0007669"/>
    <property type="project" value="InterPro"/>
</dbReference>
<evidence type="ECO:0000313" key="4">
    <source>
        <dbReference type="Proteomes" id="UP000245461"/>
    </source>
</evidence>